<sequence length="164" mass="17650">MEETKENEPLFIAESARIIGDVRIEKNVNIWYGAVLRGDVAFIKIGENTNIQDNAVIHVDHNLPSIIGANVTIGHSAIVHGAKIDSFCLIGMGAIVLSGAEIGRGSIIGAGALVKESEKIPPFSLVVGVPGKIVKKLDKSIIVDIKRSAEEYIELAKRRIDENS</sequence>
<gene>
    <name evidence="1" type="ORF">ENL19_02755</name>
</gene>
<name>A0A7C5DF71_UNCW3</name>
<dbReference type="InterPro" id="IPR011004">
    <property type="entry name" value="Trimer_LpxA-like_sf"/>
</dbReference>
<dbReference type="InterPro" id="IPR047324">
    <property type="entry name" value="LbH_gamma_CA-like"/>
</dbReference>
<dbReference type="SUPFAM" id="SSF51161">
    <property type="entry name" value="Trimeric LpxA-like enzymes"/>
    <property type="match status" value="1"/>
</dbReference>
<dbReference type="Proteomes" id="UP000886110">
    <property type="component" value="Unassembled WGS sequence"/>
</dbReference>
<dbReference type="AlphaFoldDB" id="A0A7C5DF71"/>
<protein>
    <submittedName>
        <fullName evidence="1">Gamma carbonic anhydrase family protein</fullName>
    </submittedName>
</protein>
<organism evidence="1">
    <name type="scientific">candidate division WOR-3 bacterium</name>
    <dbReference type="NCBI Taxonomy" id="2052148"/>
    <lineage>
        <taxon>Bacteria</taxon>
        <taxon>Bacteria division WOR-3</taxon>
    </lineage>
</organism>
<dbReference type="Gene3D" id="2.160.10.10">
    <property type="entry name" value="Hexapeptide repeat proteins"/>
    <property type="match status" value="1"/>
</dbReference>
<comment type="caution">
    <text evidence="1">The sequence shown here is derived from an EMBL/GenBank/DDBJ whole genome shotgun (WGS) entry which is preliminary data.</text>
</comment>
<dbReference type="PANTHER" id="PTHR13061">
    <property type="entry name" value="DYNACTIN SUBUNIT P25"/>
    <property type="match status" value="1"/>
</dbReference>
<proteinExistence type="predicted"/>
<dbReference type="InterPro" id="IPR050484">
    <property type="entry name" value="Transf_Hexapept/Carb_Anhydrase"/>
</dbReference>
<dbReference type="EMBL" id="DRTB01000207">
    <property type="protein sequence ID" value="HHE04964.1"/>
    <property type="molecule type" value="Genomic_DNA"/>
</dbReference>
<accession>A0A7C5DF71</accession>
<dbReference type="PANTHER" id="PTHR13061:SF29">
    <property type="entry name" value="GAMMA CARBONIC ANHYDRASE-LIKE 1, MITOCHONDRIAL-RELATED"/>
    <property type="match status" value="1"/>
</dbReference>
<dbReference type="Pfam" id="PF00132">
    <property type="entry name" value="Hexapep"/>
    <property type="match status" value="1"/>
</dbReference>
<dbReference type="InterPro" id="IPR001451">
    <property type="entry name" value="Hexapep"/>
</dbReference>
<evidence type="ECO:0000313" key="1">
    <source>
        <dbReference type="EMBL" id="HHE04964.1"/>
    </source>
</evidence>
<dbReference type="CDD" id="cd04645">
    <property type="entry name" value="LbH_gamma_CA_like"/>
    <property type="match status" value="1"/>
</dbReference>
<reference evidence="1" key="1">
    <citation type="journal article" date="2020" name="mSystems">
        <title>Genome- and Community-Level Interaction Insights into Carbon Utilization and Element Cycling Functions of Hydrothermarchaeota in Hydrothermal Sediment.</title>
        <authorList>
            <person name="Zhou Z."/>
            <person name="Liu Y."/>
            <person name="Xu W."/>
            <person name="Pan J."/>
            <person name="Luo Z.H."/>
            <person name="Li M."/>
        </authorList>
    </citation>
    <scope>NUCLEOTIDE SEQUENCE [LARGE SCALE GENOMIC DNA]</scope>
    <source>
        <strain evidence="1">HyVt-74</strain>
    </source>
</reference>